<dbReference type="EMBL" id="JAVHUL010000003">
    <property type="protein sequence ID" value="MDQ7916355.1"/>
    <property type="molecule type" value="Genomic_DNA"/>
</dbReference>
<accession>A0ABU0ZY13</accession>
<name>A0ABU0ZY13_9FLAO</name>
<dbReference type="Proteomes" id="UP001230915">
    <property type="component" value="Unassembled WGS sequence"/>
</dbReference>
<protein>
    <recommendedName>
        <fullName evidence="3">Outer membrane protein beta-barrel domain-containing protein</fullName>
    </recommendedName>
</protein>
<gene>
    <name evidence="1" type="ORF">RBU60_02115</name>
</gene>
<evidence type="ECO:0008006" key="3">
    <source>
        <dbReference type="Google" id="ProtNLM"/>
    </source>
</evidence>
<dbReference type="SUPFAM" id="SSF103515">
    <property type="entry name" value="Autotransporter"/>
    <property type="match status" value="1"/>
</dbReference>
<keyword evidence="2" id="KW-1185">Reference proteome</keyword>
<proteinExistence type="predicted"/>
<comment type="caution">
    <text evidence="1">The sequence shown here is derived from an EMBL/GenBank/DDBJ whole genome shotgun (WGS) entry which is preliminary data.</text>
</comment>
<sequence>MGGNHFLNLNIFILVLFSGYNISAQNQSLEKGEVWVEAKAGLSFYNRELARINNNNIDYQEINNSLRLEFIPQVNYAIANRLFIGGQLGIGYDSFEVKEIDKNNTSLNYKIGAQLQYYFLKITPQFYLKSEIGVNYNHYRVNPAIENLDTQTSNYLKTYLDAGFSFLLDEDWMVSIFFKDIVTYHSNTPNFENRKDVESSVIFQDFIRFPHFSISYRIN</sequence>
<reference evidence="1 2" key="1">
    <citation type="submission" date="2023-08" db="EMBL/GenBank/DDBJ databases">
        <title>Mesonia sp. MT50, isolated from deep-sea sediment of the Mariana Trench.</title>
        <authorList>
            <person name="Fu H."/>
        </authorList>
    </citation>
    <scope>NUCLEOTIDE SEQUENCE [LARGE SCALE GENOMIC DNA]</scope>
    <source>
        <strain evidence="1 2">MT50</strain>
    </source>
</reference>
<dbReference type="InterPro" id="IPR036709">
    <property type="entry name" value="Autotransporte_beta_dom_sf"/>
</dbReference>
<organism evidence="1 2">
    <name type="scientific">Mesonia profundi</name>
    <dbReference type="NCBI Taxonomy" id="3070998"/>
    <lineage>
        <taxon>Bacteria</taxon>
        <taxon>Pseudomonadati</taxon>
        <taxon>Bacteroidota</taxon>
        <taxon>Flavobacteriia</taxon>
        <taxon>Flavobacteriales</taxon>
        <taxon>Flavobacteriaceae</taxon>
        <taxon>Mesonia</taxon>
    </lineage>
</organism>
<evidence type="ECO:0000313" key="1">
    <source>
        <dbReference type="EMBL" id="MDQ7916355.1"/>
    </source>
</evidence>
<dbReference type="RefSeq" id="WP_308862976.1">
    <property type="nucleotide sequence ID" value="NZ_JAVHUL010000003.1"/>
</dbReference>
<evidence type="ECO:0000313" key="2">
    <source>
        <dbReference type="Proteomes" id="UP001230915"/>
    </source>
</evidence>